<evidence type="ECO:0000313" key="2">
    <source>
        <dbReference type="Proteomes" id="UP000018031"/>
    </source>
</evidence>
<proteinExistence type="predicted"/>
<dbReference type="AlphaFoldDB" id="T1DTA2"/>
<accession>T1DTA2</accession>
<reference evidence="1 2" key="2">
    <citation type="journal article" date="2013" name="Genome Announc.">
        <title>Draft Genome Sequences of Porphyromonas crevioricanis JCM 15906T and Porphyromonas cansulci JCM 13913T Isolated from a Canine Oral Cavity.</title>
        <authorList>
            <person name="Sakamoto M."/>
            <person name="Tanaka N."/>
            <person name="Shiwa Y."/>
            <person name="Yoshikawa H."/>
            <person name="Ohkuma M."/>
        </authorList>
    </citation>
    <scope>NUCLEOTIDE SEQUENCE [LARGE SCALE GENOMIC DNA]</scope>
    <source>
        <strain evidence="1 2">JCM 15906</strain>
    </source>
</reference>
<name>T1DTA2_9PORP</name>
<organism evidence="1 2">
    <name type="scientific">Porphyromonas crevioricanis JCM 15906</name>
    <dbReference type="NCBI Taxonomy" id="1305617"/>
    <lineage>
        <taxon>Bacteria</taxon>
        <taxon>Pseudomonadati</taxon>
        <taxon>Bacteroidota</taxon>
        <taxon>Bacteroidia</taxon>
        <taxon>Bacteroidales</taxon>
        <taxon>Porphyromonadaceae</taxon>
        <taxon>Porphyromonas</taxon>
    </lineage>
</organism>
<dbReference type="EMBL" id="BAOU01000037">
    <property type="protein sequence ID" value="GAD05684.1"/>
    <property type="molecule type" value="Genomic_DNA"/>
</dbReference>
<comment type="caution">
    <text evidence="1">The sequence shown here is derived from an EMBL/GenBank/DDBJ whole genome shotgun (WGS) entry which is preliminary data.</text>
</comment>
<evidence type="ECO:0000313" key="1">
    <source>
        <dbReference type="EMBL" id="GAD05684.1"/>
    </source>
</evidence>
<gene>
    <name evidence="1" type="ORF">PORCRE_1389</name>
</gene>
<protein>
    <submittedName>
        <fullName evidence="1">Uncharacterized protein</fullName>
    </submittedName>
</protein>
<dbReference type="Proteomes" id="UP000018031">
    <property type="component" value="Unassembled WGS sequence"/>
</dbReference>
<reference evidence="2" key="1">
    <citation type="journal article" date="2013" name="Genome">
        <title>Draft Genome Sequences of Porphyromonas crevioricanis JCM 15906T and Porphyromonas cansulci JCM 13913T Isolated from a Canine Oral Cavity.</title>
        <authorList>
            <person name="Sakamoto M."/>
            <person name="Tanaka N."/>
            <person name="Shiwa Y."/>
            <person name="Yoshikawa H."/>
            <person name="Ohkuma M."/>
        </authorList>
    </citation>
    <scope>NUCLEOTIDE SEQUENCE [LARGE SCALE GENOMIC DNA]</scope>
    <source>
        <strain evidence="2">JCM 15906</strain>
    </source>
</reference>
<sequence>MKERLLCQDILSPRPGVSFLSKKESFSLMNYGVRPSSQIKSFFEYTTYYL</sequence>